<proteinExistence type="predicted"/>
<organism evidence="2 3">
    <name type="scientific">Agrobacterium tumefaciens</name>
    <dbReference type="NCBI Taxonomy" id="358"/>
    <lineage>
        <taxon>Bacteria</taxon>
        <taxon>Pseudomonadati</taxon>
        <taxon>Pseudomonadota</taxon>
        <taxon>Alphaproteobacteria</taxon>
        <taxon>Hyphomicrobiales</taxon>
        <taxon>Rhizobiaceae</taxon>
        <taxon>Rhizobium/Agrobacterium group</taxon>
        <taxon>Agrobacterium</taxon>
        <taxon>Agrobacterium tumefaciens complex</taxon>
    </lineage>
</organism>
<evidence type="ECO:0000256" key="1">
    <source>
        <dbReference type="SAM" id="MobiDB-lite"/>
    </source>
</evidence>
<dbReference type="EMBL" id="LXPS01000039">
    <property type="protein sequence ID" value="OAE37638.1"/>
    <property type="molecule type" value="Genomic_DNA"/>
</dbReference>
<comment type="caution">
    <text evidence="2">The sequence shown here is derived from an EMBL/GenBank/DDBJ whole genome shotgun (WGS) entry which is preliminary data.</text>
</comment>
<protein>
    <recommendedName>
        <fullName evidence="4">Tail fiber domain-containing protein</fullName>
    </recommendedName>
</protein>
<evidence type="ECO:0000313" key="3">
    <source>
        <dbReference type="Proteomes" id="UP000077098"/>
    </source>
</evidence>
<dbReference type="Proteomes" id="UP000077098">
    <property type="component" value="Unassembled WGS sequence"/>
</dbReference>
<feature type="region of interest" description="Disordered" evidence="1">
    <location>
        <begin position="1"/>
        <end position="20"/>
    </location>
</feature>
<gene>
    <name evidence="2" type="ORF">A7J57_08655</name>
</gene>
<dbReference type="AlphaFoldDB" id="A0A176WXD0"/>
<accession>A0A176WXD0</accession>
<sequence length="280" mass="28561">MGSKAPTTQNTTTTPWSGVQPYIKDSLSQAQKLYQSGNGYYPESTVAPLSSQSQQAIDLTTQRATNGSPLQTAAQGNATSTLNGDYLNSNPNLQGAIDAATQGLVRQYTNATMPGIEGAFSKAGRYGSNAQYAQANDAQANLASQIGNISSTMAYNNYNDERARQVQTSALAPQLAGMDYTNLTALANAGATLDSQAQAQLTDLVNRYNYQNGGALDDYIARINGTGATKYSSSTQSTPGGNKLAGALGGAASGAATGAMIGGPWGALAGGAIGAGASFL</sequence>
<reference evidence="2 3" key="1">
    <citation type="submission" date="2016-05" db="EMBL/GenBank/DDBJ databases">
        <authorList>
            <person name="Lavstsen T."/>
            <person name="Jespersen J.S."/>
        </authorList>
    </citation>
    <scope>NUCLEOTIDE SEQUENCE [LARGE SCALE GENOMIC DNA]</scope>
    <source>
        <strain evidence="2 3">KCJ1736</strain>
    </source>
</reference>
<name>A0A176WXD0_AGRTU</name>
<evidence type="ECO:0000313" key="2">
    <source>
        <dbReference type="EMBL" id="OAE37638.1"/>
    </source>
</evidence>
<evidence type="ECO:0008006" key="4">
    <source>
        <dbReference type="Google" id="ProtNLM"/>
    </source>
</evidence>
<dbReference type="RefSeq" id="WP_063951319.1">
    <property type="nucleotide sequence ID" value="NZ_LXPS01000039.1"/>
</dbReference>